<organism evidence="1">
    <name type="scientific">Rhizophora mucronata</name>
    <name type="common">Asiatic mangrove</name>
    <dbReference type="NCBI Taxonomy" id="61149"/>
    <lineage>
        <taxon>Eukaryota</taxon>
        <taxon>Viridiplantae</taxon>
        <taxon>Streptophyta</taxon>
        <taxon>Embryophyta</taxon>
        <taxon>Tracheophyta</taxon>
        <taxon>Spermatophyta</taxon>
        <taxon>Magnoliopsida</taxon>
        <taxon>eudicotyledons</taxon>
        <taxon>Gunneridae</taxon>
        <taxon>Pentapetalae</taxon>
        <taxon>rosids</taxon>
        <taxon>fabids</taxon>
        <taxon>Malpighiales</taxon>
        <taxon>Rhizophoraceae</taxon>
        <taxon>Rhizophora</taxon>
    </lineage>
</organism>
<name>A0A2P2PWQ5_RHIMU</name>
<dbReference type="EMBL" id="GGEC01078656">
    <property type="protein sequence ID" value="MBX59140.1"/>
    <property type="molecule type" value="Transcribed_RNA"/>
</dbReference>
<accession>A0A2P2PWQ5</accession>
<protein>
    <submittedName>
        <fullName evidence="1">Uncharacterized protein</fullName>
    </submittedName>
</protein>
<sequence length="32" mass="3888">MLLHMRNLREGMSYLHASSQVHQYKMHSWCLV</sequence>
<evidence type="ECO:0000313" key="1">
    <source>
        <dbReference type="EMBL" id="MBX59140.1"/>
    </source>
</evidence>
<proteinExistence type="predicted"/>
<dbReference type="AlphaFoldDB" id="A0A2P2PWQ5"/>
<reference evidence="1" key="1">
    <citation type="submission" date="2018-02" db="EMBL/GenBank/DDBJ databases">
        <title>Rhizophora mucronata_Transcriptome.</title>
        <authorList>
            <person name="Meera S.P."/>
            <person name="Sreeshan A."/>
            <person name="Augustine A."/>
        </authorList>
    </citation>
    <scope>NUCLEOTIDE SEQUENCE</scope>
    <source>
        <tissue evidence="1">Leaf</tissue>
    </source>
</reference>